<dbReference type="RefSeq" id="WP_188941912.1">
    <property type="nucleotide sequence ID" value="NZ_BMNA01000004.1"/>
</dbReference>
<protein>
    <submittedName>
        <fullName evidence="8">Alkyl hydroperoxide reductase</fullName>
    </submittedName>
</protein>
<evidence type="ECO:0000256" key="2">
    <source>
        <dbReference type="ARBA" id="ARBA00022748"/>
    </source>
</evidence>
<feature type="signal peptide" evidence="6">
    <location>
        <begin position="1"/>
        <end position="34"/>
    </location>
</feature>
<dbReference type="AlphaFoldDB" id="A0A917SYK8"/>
<dbReference type="GO" id="GO:0016491">
    <property type="term" value="F:oxidoreductase activity"/>
    <property type="evidence" value="ECO:0007669"/>
    <property type="project" value="InterPro"/>
</dbReference>
<comment type="subcellular location">
    <subcellularLocation>
        <location evidence="1">Cell envelope</location>
    </subcellularLocation>
</comment>
<evidence type="ECO:0000256" key="5">
    <source>
        <dbReference type="ARBA" id="ARBA00023284"/>
    </source>
</evidence>
<keyword evidence="9" id="KW-1185">Reference proteome</keyword>
<organism evidence="8 9">
    <name type="scientific">Nakamurella endophytica</name>
    <dbReference type="NCBI Taxonomy" id="1748367"/>
    <lineage>
        <taxon>Bacteria</taxon>
        <taxon>Bacillati</taxon>
        <taxon>Actinomycetota</taxon>
        <taxon>Actinomycetes</taxon>
        <taxon>Nakamurellales</taxon>
        <taxon>Nakamurellaceae</taxon>
        <taxon>Nakamurella</taxon>
    </lineage>
</organism>
<sequence>MSAVRAARRAPRAAAALLVSLLAVLSGCTGGGDAASFQFVSPGGRTEFSYAAQDRRPIGELSGPALEGDGTVSVAQFADKVVVLNFWGSWCGPCRAEAQQLQDASTQLAPQGVQFLGLNVKDEKGAGAAFDAAKGVTYPSIFDPFMRTLLSIQGYPASAIPSTIVLDRRHRVAHIWLGAVTRAELVAAVVPIAAEK</sequence>
<keyword evidence="6" id="KW-0732">Signal</keyword>
<dbReference type="EMBL" id="BMNA01000004">
    <property type="protein sequence ID" value="GGM04035.1"/>
    <property type="molecule type" value="Genomic_DNA"/>
</dbReference>
<feature type="chain" id="PRO_5037732308" evidence="6">
    <location>
        <begin position="35"/>
        <end position="196"/>
    </location>
</feature>
<keyword evidence="2" id="KW-0201">Cytochrome c-type biogenesis</keyword>
<feature type="domain" description="Thioredoxin" evidence="7">
    <location>
        <begin position="50"/>
        <end position="194"/>
    </location>
</feature>
<keyword evidence="5" id="KW-0676">Redox-active center</keyword>
<reference evidence="8" key="2">
    <citation type="submission" date="2020-09" db="EMBL/GenBank/DDBJ databases">
        <authorList>
            <person name="Sun Q."/>
            <person name="Zhou Y."/>
        </authorList>
    </citation>
    <scope>NUCLEOTIDE SEQUENCE</scope>
    <source>
        <strain evidence="8">CGMCC 4.7308</strain>
    </source>
</reference>
<dbReference type="Pfam" id="PF00578">
    <property type="entry name" value="AhpC-TSA"/>
    <property type="match status" value="1"/>
</dbReference>
<evidence type="ECO:0000256" key="4">
    <source>
        <dbReference type="ARBA" id="ARBA00023157"/>
    </source>
</evidence>
<keyword evidence="3" id="KW-0735">Signal-anchor</keyword>
<evidence type="ECO:0000256" key="6">
    <source>
        <dbReference type="SAM" id="SignalP"/>
    </source>
</evidence>
<dbReference type="GO" id="GO:0030313">
    <property type="term" value="C:cell envelope"/>
    <property type="evidence" value="ECO:0007669"/>
    <property type="project" value="UniProtKB-SubCell"/>
</dbReference>
<dbReference type="PANTHER" id="PTHR42852:SF6">
    <property type="entry name" value="THIOL:DISULFIDE INTERCHANGE PROTEIN DSBE"/>
    <property type="match status" value="1"/>
</dbReference>
<dbReference type="InterPro" id="IPR036249">
    <property type="entry name" value="Thioredoxin-like_sf"/>
</dbReference>
<evidence type="ECO:0000313" key="8">
    <source>
        <dbReference type="EMBL" id="GGM04035.1"/>
    </source>
</evidence>
<dbReference type="PANTHER" id="PTHR42852">
    <property type="entry name" value="THIOL:DISULFIDE INTERCHANGE PROTEIN DSBE"/>
    <property type="match status" value="1"/>
</dbReference>
<dbReference type="GO" id="GO:0016209">
    <property type="term" value="F:antioxidant activity"/>
    <property type="evidence" value="ECO:0007669"/>
    <property type="project" value="InterPro"/>
</dbReference>
<dbReference type="InterPro" id="IPR050553">
    <property type="entry name" value="Thioredoxin_ResA/DsbE_sf"/>
</dbReference>
<evidence type="ECO:0000256" key="1">
    <source>
        <dbReference type="ARBA" id="ARBA00004196"/>
    </source>
</evidence>
<name>A0A917SYK8_9ACTN</name>
<dbReference type="InterPro" id="IPR017937">
    <property type="entry name" value="Thioredoxin_CS"/>
</dbReference>
<comment type="caution">
    <text evidence="8">The sequence shown here is derived from an EMBL/GenBank/DDBJ whole genome shotgun (WGS) entry which is preliminary data.</text>
</comment>
<dbReference type="InterPro" id="IPR000866">
    <property type="entry name" value="AhpC/TSA"/>
</dbReference>
<dbReference type="SUPFAM" id="SSF52833">
    <property type="entry name" value="Thioredoxin-like"/>
    <property type="match status" value="1"/>
</dbReference>
<evidence type="ECO:0000313" key="9">
    <source>
        <dbReference type="Proteomes" id="UP000655208"/>
    </source>
</evidence>
<dbReference type="PROSITE" id="PS00194">
    <property type="entry name" value="THIOREDOXIN_1"/>
    <property type="match status" value="1"/>
</dbReference>
<keyword evidence="4" id="KW-1015">Disulfide bond</keyword>
<dbReference type="InterPro" id="IPR013766">
    <property type="entry name" value="Thioredoxin_domain"/>
</dbReference>
<keyword evidence="3" id="KW-0812">Transmembrane</keyword>
<dbReference type="Proteomes" id="UP000655208">
    <property type="component" value="Unassembled WGS sequence"/>
</dbReference>
<proteinExistence type="predicted"/>
<dbReference type="CDD" id="cd02966">
    <property type="entry name" value="TlpA_like_family"/>
    <property type="match status" value="1"/>
</dbReference>
<accession>A0A917SYK8</accession>
<dbReference type="Gene3D" id="3.40.30.10">
    <property type="entry name" value="Glutaredoxin"/>
    <property type="match status" value="1"/>
</dbReference>
<dbReference type="PROSITE" id="PS51352">
    <property type="entry name" value="THIOREDOXIN_2"/>
    <property type="match status" value="1"/>
</dbReference>
<gene>
    <name evidence="8" type="ORF">GCM10011594_25290</name>
</gene>
<dbReference type="PROSITE" id="PS51257">
    <property type="entry name" value="PROKAR_LIPOPROTEIN"/>
    <property type="match status" value="1"/>
</dbReference>
<evidence type="ECO:0000259" key="7">
    <source>
        <dbReference type="PROSITE" id="PS51352"/>
    </source>
</evidence>
<dbReference type="GO" id="GO:0017004">
    <property type="term" value="P:cytochrome complex assembly"/>
    <property type="evidence" value="ECO:0007669"/>
    <property type="project" value="UniProtKB-KW"/>
</dbReference>
<evidence type="ECO:0000256" key="3">
    <source>
        <dbReference type="ARBA" id="ARBA00022968"/>
    </source>
</evidence>
<reference evidence="8" key="1">
    <citation type="journal article" date="2014" name="Int. J. Syst. Evol. Microbiol.">
        <title>Complete genome sequence of Corynebacterium casei LMG S-19264T (=DSM 44701T), isolated from a smear-ripened cheese.</title>
        <authorList>
            <consortium name="US DOE Joint Genome Institute (JGI-PGF)"/>
            <person name="Walter F."/>
            <person name="Albersmeier A."/>
            <person name="Kalinowski J."/>
            <person name="Ruckert C."/>
        </authorList>
    </citation>
    <scope>NUCLEOTIDE SEQUENCE</scope>
    <source>
        <strain evidence="8">CGMCC 4.7308</strain>
    </source>
</reference>